<keyword evidence="3" id="KW-0560">Oxidoreductase</keyword>
<dbReference type="Pfam" id="PF05368">
    <property type="entry name" value="NmrA"/>
    <property type="match status" value="1"/>
</dbReference>
<evidence type="ECO:0000256" key="2">
    <source>
        <dbReference type="ARBA" id="ARBA00022857"/>
    </source>
</evidence>
<evidence type="ECO:0000256" key="3">
    <source>
        <dbReference type="ARBA" id="ARBA00023002"/>
    </source>
</evidence>
<dbReference type="Gene3D" id="3.40.50.720">
    <property type="entry name" value="NAD(P)-binding Rossmann-like Domain"/>
    <property type="match status" value="1"/>
</dbReference>
<dbReference type="Gene3D" id="3.90.25.10">
    <property type="entry name" value="UDP-galactose 4-epimerase, domain 1"/>
    <property type="match status" value="1"/>
</dbReference>
<dbReference type="InterPro" id="IPR051164">
    <property type="entry name" value="NmrA-like_oxidored"/>
</dbReference>
<protein>
    <submittedName>
        <fullName evidence="5">NAD(P)-binding protein</fullName>
    </submittedName>
</protein>
<dbReference type="PANTHER" id="PTHR42748:SF30">
    <property type="entry name" value="NMRA-LIKE DOMAIN-CONTAINING PROTEIN"/>
    <property type="match status" value="1"/>
</dbReference>
<proteinExistence type="inferred from homology"/>
<dbReference type="Proteomes" id="UP001215598">
    <property type="component" value="Unassembled WGS sequence"/>
</dbReference>
<keyword evidence="6" id="KW-1185">Reference proteome</keyword>
<gene>
    <name evidence="5" type="ORF">B0H16DRAFT_1526735</name>
</gene>
<evidence type="ECO:0000259" key="4">
    <source>
        <dbReference type="Pfam" id="PF05368"/>
    </source>
</evidence>
<dbReference type="AlphaFoldDB" id="A0AAD7JGD9"/>
<accession>A0AAD7JGD9</accession>
<feature type="domain" description="NmrA-like" evidence="4">
    <location>
        <begin position="11"/>
        <end position="290"/>
    </location>
</feature>
<name>A0AAD7JGD9_9AGAR</name>
<dbReference type="SUPFAM" id="SSF51735">
    <property type="entry name" value="NAD(P)-binding Rossmann-fold domains"/>
    <property type="match status" value="1"/>
</dbReference>
<dbReference type="GO" id="GO:0005634">
    <property type="term" value="C:nucleus"/>
    <property type="evidence" value="ECO:0007669"/>
    <property type="project" value="TreeGrafter"/>
</dbReference>
<dbReference type="InterPro" id="IPR036291">
    <property type="entry name" value="NAD(P)-bd_dom_sf"/>
</dbReference>
<comment type="similarity">
    <text evidence="1">Belongs to the NmrA-type oxidoreductase family.</text>
</comment>
<evidence type="ECO:0000256" key="1">
    <source>
        <dbReference type="ARBA" id="ARBA00006328"/>
    </source>
</evidence>
<dbReference type="PANTHER" id="PTHR42748">
    <property type="entry name" value="NITROGEN METABOLITE REPRESSION PROTEIN NMRA FAMILY MEMBER"/>
    <property type="match status" value="1"/>
</dbReference>
<evidence type="ECO:0000313" key="6">
    <source>
        <dbReference type="Proteomes" id="UP001215598"/>
    </source>
</evidence>
<organism evidence="5 6">
    <name type="scientific">Mycena metata</name>
    <dbReference type="NCBI Taxonomy" id="1033252"/>
    <lineage>
        <taxon>Eukaryota</taxon>
        <taxon>Fungi</taxon>
        <taxon>Dikarya</taxon>
        <taxon>Basidiomycota</taxon>
        <taxon>Agaricomycotina</taxon>
        <taxon>Agaricomycetes</taxon>
        <taxon>Agaricomycetidae</taxon>
        <taxon>Agaricales</taxon>
        <taxon>Marasmiineae</taxon>
        <taxon>Mycenaceae</taxon>
        <taxon>Mycena</taxon>
    </lineage>
</organism>
<comment type="caution">
    <text evidence="5">The sequence shown here is derived from an EMBL/GenBank/DDBJ whole genome shotgun (WGS) entry which is preliminary data.</text>
</comment>
<dbReference type="CDD" id="cd05251">
    <property type="entry name" value="NmrA_like_SDR_a"/>
    <property type="match status" value="1"/>
</dbReference>
<keyword evidence="2" id="KW-0521">NADP</keyword>
<dbReference type="EMBL" id="JARKIB010000028">
    <property type="protein sequence ID" value="KAJ7764314.1"/>
    <property type="molecule type" value="Genomic_DNA"/>
</dbReference>
<sequence length="321" mass="34910">MTITNTTSAPLIAVVGATGVQGGSVIKALADSDKQYRVRGFTRDATKATAEALKKKGVEMVSVNLVVENKDEIYRAFAGADFAFLVTNFWEHVTMEREISEGKLLIDAAKAAGVKGIIWSGLISVTKISGGKYTHVYHFDGKAIVTEYGRNSGVPFVDVQAGFYGSNFSNVGNGMPMIAKQTDGSYAIAWPARPETVLPIIDMDDYGLYVRRVLEAPVFPDGSEVLTSSEDITLEALVRQLSEVTGKKVVYKQVPADEWSKTFAAAGLPPLIVTELTDGFLSFDEFGYYGGKPSSTREGLARPTRSWQEFVKATDWSKVFV</sequence>
<dbReference type="InterPro" id="IPR008030">
    <property type="entry name" value="NmrA-like"/>
</dbReference>
<reference evidence="5" key="1">
    <citation type="submission" date="2023-03" db="EMBL/GenBank/DDBJ databases">
        <title>Massive genome expansion in bonnet fungi (Mycena s.s.) driven by repeated elements and novel gene families across ecological guilds.</title>
        <authorList>
            <consortium name="Lawrence Berkeley National Laboratory"/>
            <person name="Harder C.B."/>
            <person name="Miyauchi S."/>
            <person name="Viragh M."/>
            <person name="Kuo A."/>
            <person name="Thoen E."/>
            <person name="Andreopoulos B."/>
            <person name="Lu D."/>
            <person name="Skrede I."/>
            <person name="Drula E."/>
            <person name="Henrissat B."/>
            <person name="Morin E."/>
            <person name="Kohler A."/>
            <person name="Barry K."/>
            <person name="LaButti K."/>
            <person name="Morin E."/>
            <person name="Salamov A."/>
            <person name="Lipzen A."/>
            <person name="Mereny Z."/>
            <person name="Hegedus B."/>
            <person name="Baldrian P."/>
            <person name="Stursova M."/>
            <person name="Weitz H."/>
            <person name="Taylor A."/>
            <person name="Grigoriev I.V."/>
            <person name="Nagy L.G."/>
            <person name="Martin F."/>
            <person name="Kauserud H."/>
        </authorList>
    </citation>
    <scope>NUCLEOTIDE SEQUENCE</scope>
    <source>
        <strain evidence="5">CBHHK182m</strain>
    </source>
</reference>
<evidence type="ECO:0000313" key="5">
    <source>
        <dbReference type="EMBL" id="KAJ7764314.1"/>
    </source>
</evidence>
<dbReference type="GO" id="GO:0016491">
    <property type="term" value="F:oxidoreductase activity"/>
    <property type="evidence" value="ECO:0007669"/>
    <property type="project" value="UniProtKB-KW"/>
</dbReference>